<evidence type="ECO:0000313" key="3">
    <source>
        <dbReference type="EMBL" id="QSL66536.1"/>
    </source>
</evidence>
<dbReference type="SMART" id="SM00182">
    <property type="entry name" value="CULLIN"/>
    <property type="match status" value="1"/>
</dbReference>
<sequence>MFKDIQLSKEITIEYKNILKSNSLEIPFELNVAILTSTFWPMTLNNNLTCIYPQQIENVKKSFESFYLSKYNGRQLLWQGNMGNSDLKIFLKSNTYEINVSTYSMMILLLFNNVKEGEFLSYKDIQVATSIPNEELARNLESLICEKYKILIKYPNSKNIEISDKFLFNQNQKTGT</sequence>
<gene>
    <name evidence="3" type="ORF">MERGE_000916</name>
</gene>
<dbReference type="EMBL" id="CP054543">
    <property type="protein sequence ID" value="QSL66536.1"/>
    <property type="molecule type" value="Genomic_DNA"/>
</dbReference>
<dbReference type="GO" id="GO:0006511">
    <property type="term" value="P:ubiquitin-dependent protein catabolic process"/>
    <property type="evidence" value="ECO:0007669"/>
    <property type="project" value="InterPro"/>
</dbReference>
<dbReference type="InterPro" id="IPR059120">
    <property type="entry name" value="Cullin-like_AB"/>
</dbReference>
<dbReference type="PANTHER" id="PTHR11932">
    <property type="entry name" value="CULLIN"/>
    <property type="match status" value="1"/>
</dbReference>
<dbReference type="Proteomes" id="UP000663699">
    <property type="component" value="Chromosome 12"/>
</dbReference>
<dbReference type="Pfam" id="PF26557">
    <property type="entry name" value="Cullin_AB"/>
    <property type="match status" value="1"/>
</dbReference>
<dbReference type="SUPFAM" id="SSF75632">
    <property type="entry name" value="Cullin homology domain"/>
    <property type="match status" value="1"/>
</dbReference>
<accession>A0A899G100</accession>
<protein>
    <recommendedName>
        <fullName evidence="2">Cullin family profile domain-containing protein</fullName>
    </recommendedName>
</protein>
<evidence type="ECO:0000259" key="2">
    <source>
        <dbReference type="PROSITE" id="PS50069"/>
    </source>
</evidence>
<evidence type="ECO:0000313" key="4">
    <source>
        <dbReference type="Proteomes" id="UP000663699"/>
    </source>
</evidence>
<comment type="similarity">
    <text evidence="1">Belongs to the cullin family.</text>
</comment>
<proteinExistence type="inferred from homology"/>
<dbReference type="PROSITE" id="PS50069">
    <property type="entry name" value="CULLIN_2"/>
    <property type="match status" value="1"/>
</dbReference>
<feature type="domain" description="Cullin family profile" evidence="2">
    <location>
        <begin position="1"/>
        <end position="144"/>
    </location>
</feature>
<dbReference type="OrthoDB" id="27073at2759"/>
<name>A0A899G100_9ASCO</name>
<dbReference type="AlphaFoldDB" id="A0A899G100"/>
<evidence type="ECO:0000256" key="1">
    <source>
        <dbReference type="PROSITE-ProRule" id="PRU00330"/>
    </source>
</evidence>
<dbReference type="GO" id="GO:0031625">
    <property type="term" value="F:ubiquitin protein ligase binding"/>
    <property type="evidence" value="ECO:0007669"/>
    <property type="project" value="InterPro"/>
</dbReference>
<reference evidence="3" key="1">
    <citation type="submission" date="2020-06" db="EMBL/GenBank/DDBJ databases">
        <title>Genomes of multiple members of Pneumocystis genus reveal paths to human pathogen Pneumocystis jirovecii.</title>
        <authorList>
            <person name="Cisse O.H."/>
            <person name="Ma L."/>
            <person name="Dekker J."/>
            <person name="Khil P."/>
            <person name="Jo J."/>
            <person name="Brenchley J."/>
            <person name="Blair R."/>
            <person name="Pahar B."/>
            <person name="Chabe M."/>
            <person name="Van Rompay K.A."/>
            <person name="Keesler R."/>
            <person name="Sukura A."/>
            <person name="Hirsch V."/>
            <person name="Kutty G."/>
            <person name="Liu Y."/>
            <person name="Peng L."/>
            <person name="Chen J."/>
            <person name="Song J."/>
            <person name="Weissenbacher-Lang C."/>
            <person name="Xu J."/>
            <person name="Upham N.S."/>
            <person name="Stajich J.E."/>
            <person name="Cuomo C.A."/>
            <person name="Cushion M.T."/>
            <person name="Kovacs J.A."/>
        </authorList>
    </citation>
    <scope>NUCLEOTIDE SEQUENCE</scope>
    <source>
        <strain evidence="3">2A</strain>
    </source>
</reference>
<dbReference type="InterPro" id="IPR036317">
    <property type="entry name" value="Cullin_homology_sf"/>
</dbReference>
<organism evidence="3 4">
    <name type="scientific">Pneumocystis wakefieldiae</name>
    <dbReference type="NCBI Taxonomy" id="38082"/>
    <lineage>
        <taxon>Eukaryota</taxon>
        <taxon>Fungi</taxon>
        <taxon>Dikarya</taxon>
        <taxon>Ascomycota</taxon>
        <taxon>Taphrinomycotina</taxon>
        <taxon>Pneumocystomycetes</taxon>
        <taxon>Pneumocystaceae</taxon>
        <taxon>Pneumocystis</taxon>
    </lineage>
</organism>
<dbReference type="Gene3D" id="3.30.230.130">
    <property type="entry name" value="Cullin, Chain C, Domain 2"/>
    <property type="match status" value="1"/>
</dbReference>
<dbReference type="InterPro" id="IPR045093">
    <property type="entry name" value="Cullin"/>
</dbReference>
<keyword evidence="4" id="KW-1185">Reference proteome</keyword>
<dbReference type="InterPro" id="IPR016158">
    <property type="entry name" value="Cullin_homology"/>
</dbReference>